<evidence type="ECO:0000313" key="6">
    <source>
        <dbReference type="EMBL" id="MBF4375635.1"/>
    </source>
</evidence>
<evidence type="ECO:0000256" key="2">
    <source>
        <dbReference type="ARBA" id="ARBA00022679"/>
    </source>
</evidence>
<evidence type="ECO:0000256" key="4">
    <source>
        <dbReference type="ARBA" id="ARBA00048574"/>
    </source>
</evidence>
<dbReference type="EMBL" id="RDOM01000065">
    <property type="protein sequence ID" value="MBF4273745.1"/>
    <property type="molecule type" value="Genomic_DNA"/>
</dbReference>
<protein>
    <recommendedName>
        <fullName evidence="1">citrate lyase holo-[acyl-carrier protein] synthase</fullName>
        <ecNumber evidence="1">2.7.7.61</ecNumber>
    </recommendedName>
</protein>
<dbReference type="GO" id="GO:0050519">
    <property type="term" value="F:holo-citrate lyase synthase activity"/>
    <property type="evidence" value="ECO:0007669"/>
    <property type="project" value="UniProtKB-EC"/>
</dbReference>
<keyword evidence="8" id="KW-1185">Reference proteome</keyword>
<dbReference type="Proteomes" id="UP000726136">
    <property type="component" value="Unassembled WGS sequence"/>
</dbReference>
<dbReference type="InterPro" id="IPR005551">
    <property type="entry name" value="CitX"/>
</dbReference>
<sequence length="176" mass="20013">MQSNQYRNTIDNLTNLQQRIERQSQLLKQFQAPLITLTLNLPIELAQKRYTEVIFNSALDAINEKINALRSQVLHRQIIHSNFGSEAYYITQIASANVVKKAMIDIEQIHPLGTLFNIDVMCLRGKTISRKSCGMAPRQCLMCGQPVQKCSSTHQHALDELEKCIVSLCNQAYSYS</sequence>
<keyword evidence="5" id="KW-0456">Lyase</keyword>
<evidence type="ECO:0000256" key="1">
    <source>
        <dbReference type="ARBA" id="ARBA00012524"/>
    </source>
</evidence>
<dbReference type="Proteomes" id="UP000722957">
    <property type="component" value="Unassembled WGS sequence"/>
</dbReference>
<keyword evidence="3 5" id="KW-0548">Nucleotidyltransferase</keyword>
<dbReference type="EC" id="2.7.7.61" evidence="1"/>
<evidence type="ECO:0000313" key="7">
    <source>
        <dbReference type="Proteomes" id="UP000722957"/>
    </source>
</evidence>
<organism evidence="5 7">
    <name type="scientific">Vibrio anguillarum</name>
    <name type="common">Listonella anguillarum</name>
    <dbReference type="NCBI Taxonomy" id="55601"/>
    <lineage>
        <taxon>Bacteria</taxon>
        <taxon>Pseudomonadati</taxon>
        <taxon>Pseudomonadota</taxon>
        <taxon>Gammaproteobacteria</taxon>
        <taxon>Vibrionales</taxon>
        <taxon>Vibrionaceae</taxon>
        <taxon>Vibrio</taxon>
    </lineage>
</organism>
<comment type="catalytic activity">
    <reaction evidence="4">
        <text>apo-[citrate lyase ACP] + 2'-(5''-triphospho-alpha-D-ribosyl)-3'-dephospho-CoA = holo-[citrate lyase ACP] + diphosphate</text>
        <dbReference type="Rhea" id="RHEA:16333"/>
        <dbReference type="Rhea" id="RHEA-COMP:10157"/>
        <dbReference type="Rhea" id="RHEA-COMP:10158"/>
        <dbReference type="ChEBI" id="CHEBI:29999"/>
        <dbReference type="ChEBI" id="CHEBI:33019"/>
        <dbReference type="ChEBI" id="CHEBI:61378"/>
        <dbReference type="ChEBI" id="CHEBI:82683"/>
        <dbReference type="EC" id="2.7.7.61"/>
    </reaction>
</comment>
<dbReference type="Pfam" id="PF03802">
    <property type="entry name" value="CitX"/>
    <property type="match status" value="1"/>
</dbReference>
<dbReference type="GO" id="GO:0016829">
    <property type="term" value="F:lyase activity"/>
    <property type="evidence" value="ECO:0007669"/>
    <property type="project" value="UniProtKB-KW"/>
</dbReference>
<dbReference type="AlphaFoldDB" id="A0A1Y0NZH9"/>
<dbReference type="NCBIfam" id="TIGR03124">
    <property type="entry name" value="citrate_citX"/>
    <property type="match status" value="1"/>
</dbReference>
<name>A0A1Y0NZH9_VIBAN</name>
<proteinExistence type="predicted"/>
<evidence type="ECO:0000313" key="8">
    <source>
        <dbReference type="Proteomes" id="UP000726136"/>
    </source>
</evidence>
<dbReference type="KEGG" id="vau:VANGNB10_cI1184c"/>
<accession>A0A1Y0NZH9</accession>
<evidence type="ECO:0000256" key="3">
    <source>
        <dbReference type="ARBA" id="ARBA00022695"/>
    </source>
</evidence>
<dbReference type="GO" id="GO:0051191">
    <property type="term" value="P:prosthetic group biosynthetic process"/>
    <property type="evidence" value="ECO:0007669"/>
    <property type="project" value="InterPro"/>
</dbReference>
<evidence type="ECO:0000313" key="5">
    <source>
        <dbReference type="EMBL" id="MBF4273745.1"/>
    </source>
</evidence>
<comment type="caution">
    <text evidence="5">The sequence shown here is derived from an EMBL/GenBank/DDBJ whole genome shotgun (WGS) entry which is preliminary data.</text>
</comment>
<reference evidence="7 8" key="1">
    <citation type="journal article" date="2021" name="PeerJ">
        <title>Analysis of 44 Vibrio anguillarum genomes reveals high genetic diversity.</title>
        <authorList>
            <person name="Hansen M.J."/>
            <person name="Dalsgaard I."/>
        </authorList>
    </citation>
    <scope>NUCLEOTIDE SEQUENCE [LARGE SCALE GENOMIC DNA]</scope>
    <source>
        <strain evidence="6 8">040915-1/1B</strain>
        <strain evidence="5 7">17-16730-2A</strain>
    </source>
</reference>
<dbReference type="RefSeq" id="WP_013856989.1">
    <property type="nucleotide sequence ID" value="NZ_CP020534.1"/>
</dbReference>
<dbReference type="EMBL" id="RDPI01000248">
    <property type="protein sequence ID" value="MBF4375635.1"/>
    <property type="molecule type" value="Genomic_DNA"/>
</dbReference>
<gene>
    <name evidence="5" type="primary">citX</name>
    <name evidence="5" type="ORF">EAY07_17280</name>
    <name evidence="6" type="ORF">EAY46_21805</name>
</gene>
<keyword evidence="2 5" id="KW-0808">Transferase</keyword>